<dbReference type="SUPFAM" id="SSF52743">
    <property type="entry name" value="Subtilisin-like"/>
    <property type="match status" value="1"/>
</dbReference>
<keyword evidence="7" id="KW-0812">Transmembrane</keyword>
<proteinExistence type="inferred from homology"/>
<comment type="caution">
    <text evidence="10">The sequence shown here is derived from an EMBL/GenBank/DDBJ whole genome shotgun (WGS) entry which is preliminary data.</text>
</comment>
<feature type="compositionally biased region" description="Pro residues" evidence="6">
    <location>
        <begin position="322"/>
        <end position="341"/>
    </location>
</feature>
<feature type="active site" description="Charge relay system" evidence="5">
    <location>
        <position position="62"/>
    </location>
</feature>
<feature type="domain" description="Peptidase S8/S53" evidence="9">
    <location>
        <begin position="53"/>
        <end position="307"/>
    </location>
</feature>
<dbReference type="Proteomes" id="UP001612812">
    <property type="component" value="Unassembled WGS sequence"/>
</dbReference>
<evidence type="ECO:0000256" key="8">
    <source>
        <dbReference type="SAM" id="SignalP"/>
    </source>
</evidence>
<evidence type="ECO:0000256" key="4">
    <source>
        <dbReference type="ARBA" id="ARBA00022825"/>
    </source>
</evidence>
<keyword evidence="7" id="KW-0472">Membrane</keyword>
<dbReference type="InterPro" id="IPR036852">
    <property type="entry name" value="Peptidase_S8/S53_dom_sf"/>
</dbReference>
<dbReference type="PROSITE" id="PS00136">
    <property type="entry name" value="SUBTILASE_ASP"/>
    <property type="match status" value="1"/>
</dbReference>
<sequence length="389" mass="39774">MAVRMTVRAVAASLAGLLVLALAPSPAYADRWRNGQWHLAYLDVAGAHKITQGEGVVVAVIDSGVDHDHPDLEGNVLKGWDAVTGGTGDGWGDLDGHGTGMASLIAGHGHGAGNRDGVLGIAPKTKIFPIRMETAQGSGNLTSVGNAIEVATKARVDVISISLNGGTSTPKVQDQIRRALESDIVIVVSIGNKTDGGGGILIYSHGTLPVGAVDRRGDGAGISITDPAVQLVAPGKDIQSASKLNKAGESGYRLGSGSSPSAAIVAGAAALIRSRFPDMTAAEVIQRLTYTARDLGPSGRDQQYGFGQVDLVRALTATDVPTPNPWPWPLPSPTATAPPPATASAPVPAAAPPADAPSSKGWFVPVLGVLIVLAGTGLAAWSIRRRRQL</sequence>
<evidence type="ECO:0000313" key="10">
    <source>
        <dbReference type="EMBL" id="MFI7263013.1"/>
    </source>
</evidence>
<dbReference type="PROSITE" id="PS51892">
    <property type="entry name" value="SUBTILASE"/>
    <property type="match status" value="1"/>
</dbReference>
<dbReference type="Gene3D" id="3.40.50.200">
    <property type="entry name" value="Peptidase S8/S53 domain"/>
    <property type="match status" value="1"/>
</dbReference>
<keyword evidence="4 5" id="KW-0720">Serine protease</keyword>
<evidence type="ECO:0000256" key="6">
    <source>
        <dbReference type="SAM" id="MobiDB-lite"/>
    </source>
</evidence>
<feature type="active site" description="Charge relay system" evidence="5">
    <location>
        <position position="259"/>
    </location>
</feature>
<keyword evidence="11" id="KW-1185">Reference proteome</keyword>
<feature type="signal peptide" evidence="8">
    <location>
        <begin position="1"/>
        <end position="29"/>
    </location>
</feature>
<evidence type="ECO:0000259" key="9">
    <source>
        <dbReference type="Pfam" id="PF00082"/>
    </source>
</evidence>
<keyword evidence="8" id="KW-0732">Signal</keyword>
<organism evidence="10 11">
    <name type="scientific">Micromonospora maritima</name>
    <dbReference type="NCBI Taxonomy" id="986711"/>
    <lineage>
        <taxon>Bacteria</taxon>
        <taxon>Bacillati</taxon>
        <taxon>Actinomycetota</taxon>
        <taxon>Actinomycetes</taxon>
        <taxon>Micromonosporales</taxon>
        <taxon>Micromonosporaceae</taxon>
        <taxon>Micromonospora</taxon>
    </lineage>
</organism>
<feature type="active site" description="Charge relay system" evidence="5">
    <location>
        <position position="97"/>
    </location>
</feature>
<comment type="similarity">
    <text evidence="1 5">Belongs to the peptidase S8 family.</text>
</comment>
<dbReference type="PANTHER" id="PTHR43806:SF11">
    <property type="entry name" value="CEREVISIN-RELATED"/>
    <property type="match status" value="1"/>
</dbReference>
<feature type="transmembrane region" description="Helical" evidence="7">
    <location>
        <begin position="362"/>
        <end position="383"/>
    </location>
</feature>
<dbReference type="EMBL" id="JBITLE010000003">
    <property type="protein sequence ID" value="MFI7263013.1"/>
    <property type="molecule type" value="Genomic_DNA"/>
</dbReference>
<evidence type="ECO:0000256" key="7">
    <source>
        <dbReference type="SAM" id="Phobius"/>
    </source>
</evidence>
<dbReference type="InterPro" id="IPR000209">
    <property type="entry name" value="Peptidase_S8/S53_dom"/>
</dbReference>
<gene>
    <name evidence="10" type="ORF">ACIBP4_12020</name>
</gene>
<reference evidence="10 11" key="1">
    <citation type="submission" date="2024-10" db="EMBL/GenBank/DDBJ databases">
        <title>The Natural Products Discovery Center: Release of the First 8490 Sequenced Strains for Exploring Actinobacteria Biosynthetic Diversity.</title>
        <authorList>
            <person name="Kalkreuter E."/>
            <person name="Kautsar S.A."/>
            <person name="Yang D."/>
            <person name="Bader C.D."/>
            <person name="Teijaro C.N."/>
            <person name="Fluegel L."/>
            <person name="Davis C.M."/>
            <person name="Simpson J.R."/>
            <person name="Lauterbach L."/>
            <person name="Steele A.D."/>
            <person name="Gui C."/>
            <person name="Meng S."/>
            <person name="Li G."/>
            <person name="Viehrig K."/>
            <person name="Ye F."/>
            <person name="Su P."/>
            <person name="Kiefer A.F."/>
            <person name="Nichols A."/>
            <person name="Cepeda A.J."/>
            <person name="Yan W."/>
            <person name="Fan B."/>
            <person name="Jiang Y."/>
            <person name="Adhikari A."/>
            <person name="Zheng C.-J."/>
            <person name="Schuster L."/>
            <person name="Cowan T.M."/>
            <person name="Smanski M.J."/>
            <person name="Chevrette M.G."/>
            <person name="De Carvalho L.P.S."/>
            <person name="Shen B."/>
        </authorList>
    </citation>
    <scope>NUCLEOTIDE SEQUENCE [LARGE SCALE GENOMIC DNA]</scope>
    <source>
        <strain evidence="10 11">NPDC049845</strain>
    </source>
</reference>
<dbReference type="Pfam" id="PF00082">
    <property type="entry name" value="Peptidase_S8"/>
    <property type="match status" value="1"/>
</dbReference>
<evidence type="ECO:0000256" key="5">
    <source>
        <dbReference type="PROSITE-ProRule" id="PRU01240"/>
    </source>
</evidence>
<dbReference type="PRINTS" id="PR00723">
    <property type="entry name" value="SUBTILISIN"/>
</dbReference>
<feature type="chain" id="PRO_5045931069" evidence="8">
    <location>
        <begin position="30"/>
        <end position="389"/>
    </location>
</feature>
<evidence type="ECO:0000256" key="3">
    <source>
        <dbReference type="ARBA" id="ARBA00022801"/>
    </source>
</evidence>
<dbReference type="InterPro" id="IPR023827">
    <property type="entry name" value="Peptidase_S8_Asp-AS"/>
</dbReference>
<name>A0ABW7ZKL1_9ACTN</name>
<evidence type="ECO:0000313" key="11">
    <source>
        <dbReference type="Proteomes" id="UP001612812"/>
    </source>
</evidence>
<dbReference type="InterPro" id="IPR050131">
    <property type="entry name" value="Peptidase_S8_subtilisin-like"/>
</dbReference>
<evidence type="ECO:0000256" key="1">
    <source>
        <dbReference type="ARBA" id="ARBA00011073"/>
    </source>
</evidence>
<feature type="region of interest" description="Disordered" evidence="6">
    <location>
        <begin position="322"/>
        <end position="358"/>
    </location>
</feature>
<protein>
    <submittedName>
        <fullName evidence="10">S8 family serine peptidase</fullName>
    </submittedName>
</protein>
<dbReference type="InterPro" id="IPR015500">
    <property type="entry name" value="Peptidase_S8_subtilisin-rel"/>
</dbReference>
<keyword evidence="2 5" id="KW-0645">Protease</keyword>
<accession>A0ABW7ZKL1</accession>
<dbReference type="RefSeq" id="WP_396768915.1">
    <property type="nucleotide sequence ID" value="NZ_JBITLA010000003.1"/>
</dbReference>
<keyword evidence="3 5" id="KW-0378">Hydrolase</keyword>
<keyword evidence="7" id="KW-1133">Transmembrane helix</keyword>
<dbReference type="PANTHER" id="PTHR43806">
    <property type="entry name" value="PEPTIDASE S8"/>
    <property type="match status" value="1"/>
</dbReference>
<evidence type="ECO:0000256" key="2">
    <source>
        <dbReference type="ARBA" id="ARBA00022670"/>
    </source>
</evidence>